<dbReference type="GeneID" id="29385206"/>
<dbReference type="EMBL" id="UHIP01000001">
    <property type="protein sequence ID" value="SUP22536.1"/>
    <property type="molecule type" value="Genomic_DNA"/>
</dbReference>
<evidence type="ECO:0000313" key="3">
    <source>
        <dbReference type="EMBL" id="SUP22536.1"/>
    </source>
</evidence>
<accession>A0AAX2LQM4</accession>
<evidence type="ECO:0000259" key="1">
    <source>
        <dbReference type="Pfam" id="PF13723"/>
    </source>
</evidence>
<dbReference type="Proteomes" id="UP000254626">
    <property type="component" value="Unassembled WGS sequence"/>
</dbReference>
<reference evidence="3 5" key="3">
    <citation type="submission" date="2018-06" db="EMBL/GenBank/DDBJ databases">
        <authorList>
            <consortium name="Pathogen Informatics"/>
            <person name="Doyle S."/>
        </authorList>
    </citation>
    <scope>NUCLEOTIDE SEQUENCE [LARGE SCALE GENOMIC DNA]</scope>
    <source>
        <strain evidence="3 5">NCTC11327</strain>
    </source>
</reference>
<evidence type="ECO:0000313" key="5">
    <source>
        <dbReference type="Proteomes" id="UP000254626"/>
    </source>
</evidence>
<sequence length="240" mass="26804">MSNQLQFMSFNIDAWSASAQGIHQCDEWKSWSQDGIWPEGPIEAGLIPPMMRRRMSPLSKLAVQTALSLMNEHAVDYLVFSSRHGELHRSAELVKEILHGEEASPMNFSQSVHNTAAGLSTIASKQAIPVTSIVAGDNTFHSALTEAWLYLCEHPEQRVLLVDFDLPLPQAYQEFEDKQFSGYALGLVLSAGGQWNVTGLAATSEVDILPQALVVLKHYLASETQWLVQGERNTWQWQQK</sequence>
<organism evidence="3 5">
    <name type="scientific">Vibrio fluvialis</name>
    <dbReference type="NCBI Taxonomy" id="676"/>
    <lineage>
        <taxon>Bacteria</taxon>
        <taxon>Pseudomonadati</taxon>
        <taxon>Pseudomonadota</taxon>
        <taxon>Gammaproteobacteria</taxon>
        <taxon>Vibrionales</taxon>
        <taxon>Vibrionaceae</taxon>
        <taxon>Vibrio</taxon>
    </lineage>
</organism>
<dbReference type="Proteomes" id="UP000057088">
    <property type="component" value="Chromosome 2"/>
</dbReference>
<evidence type="ECO:0000313" key="4">
    <source>
        <dbReference type="Proteomes" id="UP000057088"/>
    </source>
</evidence>
<dbReference type="EMBL" id="CP014035">
    <property type="protein sequence ID" value="AMF94154.1"/>
    <property type="molecule type" value="Genomic_DNA"/>
</dbReference>
<dbReference type="Pfam" id="PF13723">
    <property type="entry name" value="Ketoacyl-synt_2"/>
    <property type="match status" value="1"/>
</dbReference>
<name>A0AAX2LQM4_VIBFL</name>
<feature type="domain" description="Beta-ketoacyl synthase-like N-terminal" evidence="1">
    <location>
        <begin position="28"/>
        <end position="238"/>
    </location>
</feature>
<reference evidence="2" key="2">
    <citation type="submission" date="2018-01" db="EMBL/GenBank/DDBJ databases">
        <title>FDA dAtabase for Regulatory Grade micrObial Sequences (FDA-ARGOS): Supporting development and validation of Infectious Disease Dx tests.</title>
        <authorList>
            <person name="Hoffmann M."/>
            <person name="Allard M."/>
            <person name="Evans P."/>
            <person name="Brown E."/>
            <person name="Tallon L."/>
            <person name="Sadzewicz L."/>
            <person name="Sengamalay N."/>
            <person name="Ott S."/>
            <person name="Godinez A."/>
            <person name="Nagaraj S."/>
            <person name="Vyas G."/>
            <person name="Aluvathingal J."/>
            <person name="Nadendla S."/>
            <person name="Geyer C."/>
            <person name="Sichtig H."/>
        </authorList>
    </citation>
    <scope>NUCLEOTIDE SEQUENCE</scope>
    <source>
        <strain evidence="2">ATCC 33809</strain>
    </source>
</reference>
<evidence type="ECO:0000313" key="2">
    <source>
        <dbReference type="EMBL" id="AMF94154.1"/>
    </source>
</evidence>
<gene>
    <name evidence="2" type="ORF">AL536_11710</name>
    <name evidence="3" type="ORF">NCTC11327_01074</name>
</gene>
<reference evidence="4" key="1">
    <citation type="submission" date="2015-12" db="EMBL/GenBank/DDBJ databases">
        <title>FDA dAtabase for Regulatory Grade micrObial Sequences (FDA-ARGOS): Supporting development and validation of Infectious Disease Dx tests.</title>
        <authorList>
            <person name="Hoffmann M."/>
            <person name="Allard M."/>
            <person name="Evans P."/>
            <person name="Brown E."/>
            <person name="Tallon L.J."/>
            <person name="Sadzewicz L."/>
            <person name="Sengamalay N."/>
            <person name="Ott S."/>
            <person name="Godinez A."/>
            <person name="Nagaraj S."/>
            <person name="Vyas G."/>
            <person name="Aluvathingal J."/>
            <person name="Nadendla S."/>
            <person name="Geyer C."/>
            <person name="Sichtig H."/>
        </authorList>
    </citation>
    <scope>NUCLEOTIDE SEQUENCE [LARGE SCALE GENOMIC DNA]</scope>
    <source>
        <strain evidence="4">ATCC 33809</strain>
    </source>
</reference>
<dbReference type="KEGG" id="vfl:AL536_11710"/>
<protein>
    <submittedName>
        <fullName evidence="3">3-oxoacyl-ACP synthase</fullName>
    </submittedName>
</protein>
<dbReference type="InterPro" id="IPR014030">
    <property type="entry name" value="Ketoacyl_synth_N"/>
</dbReference>
<dbReference type="RefSeq" id="WP_061056386.1">
    <property type="nucleotide sequence ID" value="NZ_CABLBX010000001.1"/>
</dbReference>
<keyword evidence="4" id="KW-1185">Reference proteome</keyword>
<proteinExistence type="predicted"/>
<dbReference type="AlphaFoldDB" id="A0AAX2LQM4"/>